<accession>A0A9D9HH65</accession>
<dbReference type="EMBL" id="JADIMI010000007">
    <property type="protein sequence ID" value="MBO8451366.1"/>
    <property type="molecule type" value="Genomic_DNA"/>
</dbReference>
<evidence type="ECO:0000256" key="1">
    <source>
        <dbReference type="SAM" id="Phobius"/>
    </source>
</evidence>
<feature type="transmembrane region" description="Helical" evidence="1">
    <location>
        <begin position="93"/>
        <end position="115"/>
    </location>
</feature>
<gene>
    <name evidence="3" type="ORF">IAC06_00575</name>
</gene>
<evidence type="ECO:0000313" key="4">
    <source>
        <dbReference type="Proteomes" id="UP000823661"/>
    </source>
</evidence>
<reference evidence="3" key="2">
    <citation type="journal article" date="2021" name="PeerJ">
        <title>Extensive microbial diversity within the chicken gut microbiome revealed by metagenomics and culture.</title>
        <authorList>
            <person name="Gilroy R."/>
            <person name="Ravi A."/>
            <person name="Getino M."/>
            <person name="Pursley I."/>
            <person name="Horton D.L."/>
            <person name="Alikhan N.F."/>
            <person name="Baker D."/>
            <person name="Gharbi K."/>
            <person name="Hall N."/>
            <person name="Watson M."/>
            <person name="Adriaenssens E.M."/>
            <person name="Foster-Nyarko E."/>
            <person name="Jarju S."/>
            <person name="Secka A."/>
            <person name="Antonio M."/>
            <person name="Oren A."/>
            <person name="Chaudhuri R.R."/>
            <person name="La Ragione R."/>
            <person name="Hildebrand F."/>
            <person name="Pallen M.J."/>
        </authorList>
    </citation>
    <scope>NUCLEOTIDE SEQUENCE</scope>
    <source>
        <strain evidence="3">B1-20833</strain>
    </source>
</reference>
<reference evidence="3" key="1">
    <citation type="submission" date="2020-10" db="EMBL/GenBank/DDBJ databases">
        <authorList>
            <person name="Gilroy R."/>
        </authorList>
    </citation>
    <scope>NUCLEOTIDE SEQUENCE</scope>
    <source>
        <strain evidence="3">B1-20833</strain>
    </source>
</reference>
<feature type="transmembrane region" description="Helical" evidence="1">
    <location>
        <begin position="244"/>
        <end position="264"/>
    </location>
</feature>
<keyword evidence="1" id="KW-1133">Transmembrane helix</keyword>
<dbReference type="SUPFAM" id="SSF103481">
    <property type="entry name" value="Multidrug resistance efflux transporter EmrE"/>
    <property type="match status" value="2"/>
</dbReference>
<dbReference type="InterPro" id="IPR000620">
    <property type="entry name" value="EamA_dom"/>
</dbReference>
<dbReference type="Proteomes" id="UP000823661">
    <property type="component" value="Unassembled WGS sequence"/>
</dbReference>
<feature type="transmembrane region" description="Helical" evidence="1">
    <location>
        <begin position="302"/>
        <end position="319"/>
    </location>
</feature>
<dbReference type="Gene3D" id="1.10.3730.20">
    <property type="match status" value="1"/>
</dbReference>
<dbReference type="AlphaFoldDB" id="A0A9D9HH65"/>
<protein>
    <submittedName>
        <fullName evidence="3">EamA family transporter</fullName>
    </submittedName>
</protein>
<dbReference type="InterPro" id="IPR037185">
    <property type="entry name" value="EmrE-like"/>
</dbReference>
<comment type="caution">
    <text evidence="3">The sequence shown here is derived from an EMBL/GenBank/DDBJ whole genome shotgun (WGS) entry which is preliminary data.</text>
</comment>
<feature type="domain" description="EamA" evidence="2">
    <location>
        <begin position="2"/>
        <end position="165"/>
    </location>
</feature>
<dbReference type="GO" id="GO:0016020">
    <property type="term" value="C:membrane"/>
    <property type="evidence" value="ECO:0007669"/>
    <property type="project" value="InterPro"/>
</dbReference>
<feature type="transmembrane region" description="Helical" evidence="1">
    <location>
        <begin position="122"/>
        <end position="142"/>
    </location>
</feature>
<dbReference type="PANTHER" id="PTHR22911">
    <property type="entry name" value="ACYL-MALONYL CONDENSING ENZYME-RELATED"/>
    <property type="match status" value="1"/>
</dbReference>
<name>A0A9D9HH65_9BACT</name>
<evidence type="ECO:0000259" key="2">
    <source>
        <dbReference type="Pfam" id="PF00892"/>
    </source>
</evidence>
<feature type="transmembrane region" description="Helical" evidence="1">
    <location>
        <begin position="212"/>
        <end position="232"/>
    </location>
</feature>
<evidence type="ECO:0000313" key="3">
    <source>
        <dbReference type="EMBL" id="MBO8451366.1"/>
    </source>
</evidence>
<feature type="transmembrane region" description="Helical" evidence="1">
    <location>
        <begin position="270"/>
        <end position="293"/>
    </location>
</feature>
<organism evidence="3 4">
    <name type="scientific">Candidatus Cryptobacteroides intestinavium</name>
    <dbReference type="NCBI Taxonomy" id="2840766"/>
    <lineage>
        <taxon>Bacteria</taxon>
        <taxon>Pseudomonadati</taxon>
        <taxon>Bacteroidota</taxon>
        <taxon>Bacteroidia</taxon>
        <taxon>Bacteroidales</taxon>
        <taxon>Candidatus Cryptobacteroides</taxon>
    </lineage>
</organism>
<keyword evidence="1" id="KW-0472">Membrane</keyword>
<dbReference type="PANTHER" id="PTHR22911:SF137">
    <property type="entry name" value="SOLUTE CARRIER FAMILY 35 MEMBER G2-RELATED"/>
    <property type="match status" value="1"/>
</dbReference>
<feature type="transmembrane region" description="Helical" evidence="1">
    <location>
        <begin position="180"/>
        <end position="197"/>
    </location>
</feature>
<keyword evidence="1" id="KW-0812">Transmembrane</keyword>
<dbReference type="Pfam" id="PF00892">
    <property type="entry name" value="EamA"/>
    <property type="match status" value="1"/>
</dbReference>
<sequence length="320" mass="35474">MWLLLAFVSAALLGLYDTSKKAALENNAVLPVLLLNTLFSTLIFSPFIIDSIAGSGWFAGTIFDSSPFAGHPETSGGAAGMTGYIDTHPLLKAHLMVILKSCIVLTSWIFGYFGLKHLPITIVGPINATRPILVLVGAMILFGERLNGWQWAGVILAIISLFLLSRSSRKENVDFTHNRWIWFIAIATITGAMSGLYDKYIMRQLGPMFVQGWYNFYQFIMMGAVILILWLPKRKVTTPFHWSWAIPLISVFISAADFAYLTALNQPDSMISVISLVRRGSVIISFICGALLFREKNLKAKALDLAFILAGMVFIWLGSR</sequence>
<feature type="transmembrane region" description="Helical" evidence="1">
    <location>
        <begin position="148"/>
        <end position="168"/>
    </location>
</feature>
<proteinExistence type="predicted"/>